<evidence type="ECO:0000313" key="2">
    <source>
        <dbReference type="Proteomes" id="UP000800094"/>
    </source>
</evidence>
<dbReference type="OrthoDB" id="62952at2759"/>
<dbReference type="AlphaFoldDB" id="A0A6A6J439"/>
<dbReference type="InterPro" id="IPR038883">
    <property type="entry name" value="AN11006-like"/>
</dbReference>
<protein>
    <submittedName>
        <fullName evidence="1">Uncharacterized protein</fullName>
    </submittedName>
</protein>
<gene>
    <name evidence="1" type="ORF">BU26DRAFT_575704</name>
</gene>
<dbReference type="PANTHER" id="PTHR42085">
    <property type="entry name" value="F-BOX DOMAIN-CONTAINING PROTEIN"/>
    <property type="match status" value="1"/>
</dbReference>
<evidence type="ECO:0000313" key="1">
    <source>
        <dbReference type="EMBL" id="KAF2257181.1"/>
    </source>
</evidence>
<proteinExistence type="predicted"/>
<dbReference type="PANTHER" id="PTHR42085:SF1">
    <property type="entry name" value="F-BOX DOMAIN-CONTAINING PROTEIN"/>
    <property type="match status" value="1"/>
</dbReference>
<name>A0A6A6J439_9PLEO</name>
<dbReference type="GeneID" id="54587692"/>
<dbReference type="Proteomes" id="UP000800094">
    <property type="component" value="Unassembled WGS sequence"/>
</dbReference>
<keyword evidence="2" id="KW-1185">Reference proteome</keyword>
<accession>A0A6A6J439</accession>
<organism evidence="1 2">
    <name type="scientific">Trematosphaeria pertusa</name>
    <dbReference type="NCBI Taxonomy" id="390896"/>
    <lineage>
        <taxon>Eukaryota</taxon>
        <taxon>Fungi</taxon>
        <taxon>Dikarya</taxon>
        <taxon>Ascomycota</taxon>
        <taxon>Pezizomycotina</taxon>
        <taxon>Dothideomycetes</taxon>
        <taxon>Pleosporomycetidae</taxon>
        <taxon>Pleosporales</taxon>
        <taxon>Massarineae</taxon>
        <taxon>Trematosphaeriaceae</taxon>
        <taxon>Trematosphaeria</taxon>
    </lineage>
</organism>
<reference evidence="1" key="1">
    <citation type="journal article" date="2020" name="Stud. Mycol.">
        <title>101 Dothideomycetes genomes: a test case for predicting lifestyles and emergence of pathogens.</title>
        <authorList>
            <person name="Haridas S."/>
            <person name="Albert R."/>
            <person name="Binder M."/>
            <person name="Bloem J."/>
            <person name="Labutti K."/>
            <person name="Salamov A."/>
            <person name="Andreopoulos B."/>
            <person name="Baker S."/>
            <person name="Barry K."/>
            <person name="Bills G."/>
            <person name="Bluhm B."/>
            <person name="Cannon C."/>
            <person name="Castanera R."/>
            <person name="Culley D."/>
            <person name="Daum C."/>
            <person name="Ezra D."/>
            <person name="Gonzalez J."/>
            <person name="Henrissat B."/>
            <person name="Kuo A."/>
            <person name="Liang C."/>
            <person name="Lipzen A."/>
            <person name="Lutzoni F."/>
            <person name="Magnuson J."/>
            <person name="Mondo S."/>
            <person name="Nolan M."/>
            <person name="Ohm R."/>
            <person name="Pangilinan J."/>
            <person name="Park H.-J."/>
            <person name="Ramirez L."/>
            <person name="Alfaro M."/>
            <person name="Sun H."/>
            <person name="Tritt A."/>
            <person name="Yoshinaga Y."/>
            <person name="Zwiers L.-H."/>
            <person name="Turgeon B."/>
            <person name="Goodwin S."/>
            <person name="Spatafora J."/>
            <person name="Crous P."/>
            <person name="Grigoriev I."/>
        </authorList>
    </citation>
    <scope>NUCLEOTIDE SEQUENCE</scope>
    <source>
        <strain evidence="1">CBS 122368</strain>
    </source>
</reference>
<dbReference type="EMBL" id="ML987189">
    <property type="protein sequence ID" value="KAF2257181.1"/>
    <property type="molecule type" value="Genomic_DNA"/>
</dbReference>
<dbReference type="RefSeq" id="XP_033692185.1">
    <property type="nucleotide sequence ID" value="XM_033834362.1"/>
</dbReference>
<sequence length="268" mass="29631">MPPEDPFAAKCFFLESLPPELRIHVYENLLVAKCPIQGPKARKGAKYGLGPTVLRANRQIHDEAKPVFFGKNTFYVTAITEEPAGRFEPPLLPSQLPLVRHLMIDLLYFPEAEPGAAAYVASLTSLLTTYTAPVEVQLRTLHLTANIPASSSAEKILISFIKCEQNRSFAQTLAALPLKQITVSFESPDCYYRCVVQPAVLWEKSLLLLACQVMYSQSRIRIAKMLSVFDDAKVEDEAENKNEGEGRTDLTPFISWAGSSALGLLGTD</sequence>